<evidence type="ECO:0000256" key="7">
    <source>
        <dbReference type="ARBA" id="ARBA00023237"/>
    </source>
</evidence>
<dbReference type="RefSeq" id="WP_164041839.1">
    <property type="nucleotide sequence ID" value="NZ_JAAGNZ010000002.1"/>
</dbReference>
<dbReference type="EMBL" id="JAAGNZ010000002">
    <property type="protein sequence ID" value="NEU69376.1"/>
    <property type="molecule type" value="Genomic_DNA"/>
</dbReference>
<keyword evidence="10" id="KW-1185">Reference proteome</keyword>
<reference evidence="9 10" key="1">
    <citation type="submission" date="2020-02" db="EMBL/GenBank/DDBJ databases">
        <title>Draft genome sequence of two Spirosoma agri KCTC 52727 and Spirosoma terrae KCTC 52035.</title>
        <authorList>
            <person name="Rojas J."/>
            <person name="Ambika Manirajan B."/>
            <person name="Ratering S."/>
            <person name="Suarez C."/>
            <person name="Schnell S."/>
        </authorList>
    </citation>
    <scope>NUCLEOTIDE SEQUENCE [LARGE SCALE GENOMIC DNA]</scope>
    <source>
        <strain evidence="9 10">KCTC 52727</strain>
    </source>
</reference>
<dbReference type="Pfam" id="PF02321">
    <property type="entry name" value="OEP"/>
    <property type="match status" value="2"/>
</dbReference>
<evidence type="ECO:0000256" key="4">
    <source>
        <dbReference type="ARBA" id="ARBA00022452"/>
    </source>
</evidence>
<feature type="chain" id="PRO_5026971323" evidence="8">
    <location>
        <begin position="26"/>
        <end position="502"/>
    </location>
</feature>
<dbReference type="Gene3D" id="1.20.1600.10">
    <property type="entry name" value="Outer membrane efflux proteins (OEP)"/>
    <property type="match status" value="1"/>
</dbReference>
<dbReference type="InterPro" id="IPR003423">
    <property type="entry name" value="OMP_efflux"/>
</dbReference>
<comment type="subcellular location">
    <subcellularLocation>
        <location evidence="1">Cell outer membrane</location>
    </subcellularLocation>
</comment>
<dbReference type="PANTHER" id="PTHR30026">
    <property type="entry name" value="OUTER MEMBRANE PROTEIN TOLC"/>
    <property type="match status" value="1"/>
</dbReference>
<dbReference type="GO" id="GO:0015562">
    <property type="term" value="F:efflux transmembrane transporter activity"/>
    <property type="evidence" value="ECO:0007669"/>
    <property type="project" value="InterPro"/>
</dbReference>
<dbReference type="AlphaFoldDB" id="A0A6M0IM45"/>
<dbReference type="InterPro" id="IPR051906">
    <property type="entry name" value="TolC-like"/>
</dbReference>
<dbReference type="GO" id="GO:0015288">
    <property type="term" value="F:porin activity"/>
    <property type="evidence" value="ECO:0007669"/>
    <property type="project" value="TreeGrafter"/>
</dbReference>
<dbReference type="GO" id="GO:0009279">
    <property type="term" value="C:cell outer membrane"/>
    <property type="evidence" value="ECO:0007669"/>
    <property type="project" value="UniProtKB-SubCell"/>
</dbReference>
<proteinExistence type="inferred from homology"/>
<evidence type="ECO:0000256" key="5">
    <source>
        <dbReference type="ARBA" id="ARBA00022692"/>
    </source>
</evidence>
<dbReference type="PANTHER" id="PTHR30026:SF20">
    <property type="entry name" value="OUTER MEMBRANE PROTEIN TOLC"/>
    <property type="match status" value="1"/>
</dbReference>
<evidence type="ECO:0000256" key="6">
    <source>
        <dbReference type="ARBA" id="ARBA00023136"/>
    </source>
</evidence>
<evidence type="ECO:0000313" key="9">
    <source>
        <dbReference type="EMBL" id="NEU69376.1"/>
    </source>
</evidence>
<evidence type="ECO:0000256" key="3">
    <source>
        <dbReference type="ARBA" id="ARBA00022448"/>
    </source>
</evidence>
<protein>
    <submittedName>
        <fullName evidence="9">TolC family protein</fullName>
    </submittedName>
</protein>
<evidence type="ECO:0000256" key="8">
    <source>
        <dbReference type="SAM" id="SignalP"/>
    </source>
</evidence>
<feature type="signal peptide" evidence="8">
    <location>
        <begin position="1"/>
        <end position="25"/>
    </location>
</feature>
<evidence type="ECO:0000256" key="2">
    <source>
        <dbReference type="ARBA" id="ARBA00007613"/>
    </source>
</evidence>
<dbReference type="GO" id="GO:1990281">
    <property type="term" value="C:efflux pump complex"/>
    <property type="evidence" value="ECO:0007669"/>
    <property type="project" value="TreeGrafter"/>
</dbReference>
<accession>A0A6M0IM45</accession>
<organism evidence="9 10">
    <name type="scientific">Spirosoma agri</name>
    <dbReference type="NCBI Taxonomy" id="1987381"/>
    <lineage>
        <taxon>Bacteria</taxon>
        <taxon>Pseudomonadati</taxon>
        <taxon>Bacteroidota</taxon>
        <taxon>Cytophagia</taxon>
        <taxon>Cytophagales</taxon>
        <taxon>Cytophagaceae</taxon>
        <taxon>Spirosoma</taxon>
    </lineage>
</organism>
<dbReference type="Proteomes" id="UP000477386">
    <property type="component" value="Unassembled WGS sequence"/>
</dbReference>
<keyword evidence="6" id="KW-0472">Membrane</keyword>
<comment type="caution">
    <text evidence="9">The sequence shown here is derived from an EMBL/GenBank/DDBJ whole genome shotgun (WGS) entry which is preliminary data.</text>
</comment>
<sequence length="502" mass="54293">MHVAWKQIGAVVALILTTGLSGTYAQTTSSALPAGAATTSLANGTATRLNLQQCIDIAQQNNIQVRQGQLTVANSDLQLRQSRLNLLPTTNFQANQGLNGGRSINPQSNGFIQQSIVSGSYQLNGAVTLYNGMTLRNTIKQNDLILQASRHELNATQNNVSLTVAQNYLNVLTGAEQLAVAQRQAEVTQAQLDRTQRLVNAGSAPEANLFELRATLAGNDVDVITAQNTLDLARVALLQAMNVPINQAFEVEPINVPDPGLDPYTATVQQLFDIAATNLPEVKGADMRVQSAALGVQVAKGALYPTLSLNGNLSSIYSSAANKQQVATGTSSQQITGFFTDATGAQQPVYSNVTNFNIADVTYADQLKNNFNRSASLFLRVPIFQGNLSRNRITTAKIQQQTAELTAQNTRLTLRQQIETAYTGMRAAANKFRATQVQVTSLEKAFQVAESRLNAGAINATDYSIAKTNLDRARASLVQSKYDYVFRTKILDYYQNKPLAFN</sequence>
<keyword evidence="5" id="KW-0812">Transmembrane</keyword>
<keyword evidence="7" id="KW-0998">Cell outer membrane</keyword>
<evidence type="ECO:0000256" key="1">
    <source>
        <dbReference type="ARBA" id="ARBA00004442"/>
    </source>
</evidence>
<keyword evidence="3" id="KW-0813">Transport</keyword>
<name>A0A6M0IM45_9BACT</name>
<keyword evidence="4" id="KW-1134">Transmembrane beta strand</keyword>
<gene>
    <name evidence="9" type="ORF">GK091_20990</name>
</gene>
<dbReference type="SUPFAM" id="SSF56954">
    <property type="entry name" value="Outer membrane efflux proteins (OEP)"/>
    <property type="match status" value="1"/>
</dbReference>
<keyword evidence="8" id="KW-0732">Signal</keyword>
<evidence type="ECO:0000313" key="10">
    <source>
        <dbReference type="Proteomes" id="UP000477386"/>
    </source>
</evidence>
<comment type="similarity">
    <text evidence="2">Belongs to the outer membrane factor (OMF) (TC 1.B.17) family.</text>
</comment>